<dbReference type="PROSITE" id="PS51257">
    <property type="entry name" value="PROKAR_LIPOPROTEIN"/>
    <property type="match status" value="1"/>
</dbReference>
<evidence type="ECO:0000313" key="2">
    <source>
        <dbReference type="EMBL" id="KAK1389984.1"/>
    </source>
</evidence>
<accession>A0AAD8IRX0</accession>
<reference evidence="2" key="2">
    <citation type="submission" date="2023-05" db="EMBL/GenBank/DDBJ databases">
        <authorList>
            <person name="Schelkunov M.I."/>
        </authorList>
    </citation>
    <scope>NUCLEOTIDE SEQUENCE</scope>
    <source>
        <strain evidence="2">Hsosn_3</strain>
        <tissue evidence="2">Leaf</tissue>
    </source>
</reference>
<sequence length="111" mass="12646">MSFSGSKRSCSLMSISSLVLLLTISCLLTWTLSNCKVEALRILQEEKEASRDDQENMRKITSQADHFREFFNGKVVAHSDLNNKKKNSTDNKKGFQDDKRRVPSCPDPLHN</sequence>
<dbReference type="PANTHER" id="PTHR37184:SF2">
    <property type="entry name" value="CLAVATA3_ESR (CLE)-RELATED PROTEIN 43"/>
    <property type="match status" value="1"/>
</dbReference>
<dbReference type="AlphaFoldDB" id="A0AAD8IRX0"/>
<dbReference type="PANTHER" id="PTHR37184">
    <property type="entry name" value="CLAVATA3/ESR (CLE)-RELATED PROTEIN 27"/>
    <property type="match status" value="1"/>
</dbReference>
<evidence type="ECO:0000256" key="1">
    <source>
        <dbReference type="SAM" id="MobiDB-lite"/>
    </source>
</evidence>
<dbReference type="InterPro" id="IPR040274">
    <property type="entry name" value="CLE27/CLE43"/>
</dbReference>
<gene>
    <name evidence="2" type="ORF">POM88_018162</name>
</gene>
<dbReference type="Proteomes" id="UP001237642">
    <property type="component" value="Unassembled WGS sequence"/>
</dbReference>
<name>A0AAD8IRX0_9APIA</name>
<dbReference type="EMBL" id="JAUIZM010000004">
    <property type="protein sequence ID" value="KAK1389984.1"/>
    <property type="molecule type" value="Genomic_DNA"/>
</dbReference>
<organism evidence="2 3">
    <name type="scientific">Heracleum sosnowskyi</name>
    <dbReference type="NCBI Taxonomy" id="360622"/>
    <lineage>
        <taxon>Eukaryota</taxon>
        <taxon>Viridiplantae</taxon>
        <taxon>Streptophyta</taxon>
        <taxon>Embryophyta</taxon>
        <taxon>Tracheophyta</taxon>
        <taxon>Spermatophyta</taxon>
        <taxon>Magnoliopsida</taxon>
        <taxon>eudicotyledons</taxon>
        <taxon>Gunneridae</taxon>
        <taxon>Pentapetalae</taxon>
        <taxon>asterids</taxon>
        <taxon>campanulids</taxon>
        <taxon>Apiales</taxon>
        <taxon>Apiaceae</taxon>
        <taxon>Apioideae</taxon>
        <taxon>apioid superclade</taxon>
        <taxon>Tordylieae</taxon>
        <taxon>Tordyliinae</taxon>
        <taxon>Heracleum</taxon>
    </lineage>
</organism>
<proteinExistence type="predicted"/>
<reference evidence="2" key="1">
    <citation type="submission" date="2023-02" db="EMBL/GenBank/DDBJ databases">
        <title>Genome of toxic invasive species Heracleum sosnowskyi carries increased number of genes despite the absence of recent whole-genome duplications.</title>
        <authorList>
            <person name="Schelkunov M."/>
            <person name="Shtratnikova V."/>
            <person name="Makarenko M."/>
            <person name="Klepikova A."/>
            <person name="Omelchenko D."/>
            <person name="Novikova G."/>
            <person name="Obukhova E."/>
            <person name="Bogdanov V."/>
            <person name="Penin A."/>
            <person name="Logacheva M."/>
        </authorList>
    </citation>
    <scope>NUCLEOTIDE SEQUENCE</scope>
    <source>
        <strain evidence="2">Hsosn_3</strain>
        <tissue evidence="2">Leaf</tissue>
    </source>
</reference>
<keyword evidence="3" id="KW-1185">Reference proteome</keyword>
<feature type="region of interest" description="Disordered" evidence="1">
    <location>
        <begin position="79"/>
        <end position="111"/>
    </location>
</feature>
<protein>
    <submittedName>
        <fullName evidence="2">Uncharacterized protein</fullName>
    </submittedName>
</protein>
<evidence type="ECO:0000313" key="3">
    <source>
        <dbReference type="Proteomes" id="UP001237642"/>
    </source>
</evidence>
<feature type="compositionally biased region" description="Basic and acidic residues" evidence="1">
    <location>
        <begin position="81"/>
        <end position="101"/>
    </location>
</feature>
<comment type="caution">
    <text evidence="2">The sequence shown here is derived from an EMBL/GenBank/DDBJ whole genome shotgun (WGS) entry which is preliminary data.</text>
</comment>